<keyword evidence="7" id="KW-0547">Nucleotide-binding</keyword>
<dbReference type="GO" id="GO:0005829">
    <property type="term" value="C:cytosol"/>
    <property type="evidence" value="ECO:0007669"/>
    <property type="project" value="TreeGrafter"/>
</dbReference>
<keyword evidence="6" id="KW-0545">Nucleotide biosynthesis</keyword>
<dbReference type="FunFam" id="3.40.50.300:FF:000679">
    <property type="entry name" value="Thymidylate kinase"/>
    <property type="match status" value="1"/>
</dbReference>
<dbReference type="InterPro" id="IPR018094">
    <property type="entry name" value="Thymidylate_kinase"/>
</dbReference>
<evidence type="ECO:0000256" key="1">
    <source>
        <dbReference type="ARBA" id="ARBA00004992"/>
    </source>
</evidence>
<keyword evidence="8" id="KW-0418">Kinase</keyword>
<proteinExistence type="inferred from homology"/>
<dbReference type="InterPro" id="IPR039430">
    <property type="entry name" value="Thymidylate_kin-like_dom"/>
</dbReference>
<dbReference type="GO" id="GO:0005634">
    <property type="term" value="C:nucleus"/>
    <property type="evidence" value="ECO:0007669"/>
    <property type="project" value="TreeGrafter"/>
</dbReference>
<keyword evidence="5" id="KW-0808">Transferase</keyword>
<evidence type="ECO:0000256" key="6">
    <source>
        <dbReference type="ARBA" id="ARBA00022727"/>
    </source>
</evidence>
<evidence type="ECO:0000256" key="5">
    <source>
        <dbReference type="ARBA" id="ARBA00022679"/>
    </source>
</evidence>
<dbReference type="AlphaFoldDB" id="A0A8S1BA69"/>
<evidence type="ECO:0000256" key="9">
    <source>
        <dbReference type="ARBA" id="ARBA00022840"/>
    </source>
</evidence>
<name>A0A8S1BA69_ARCPL</name>
<comment type="pathway">
    <text evidence="1">Pyrimidine metabolism; dTTP biosynthesis.</text>
</comment>
<dbReference type="PROSITE" id="PS01331">
    <property type="entry name" value="THYMIDYLATE_KINASE"/>
    <property type="match status" value="1"/>
</dbReference>
<accession>A0A8S1BA69</accession>
<evidence type="ECO:0000313" key="11">
    <source>
        <dbReference type="EMBL" id="CAB3253798.1"/>
    </source>
</evidence>
<keyword evidence="9" id="KW-0067">ATP-binding</keyword>
<dbReference type="PANTHER" id="PTHR10344:SF1">
    <property type="entry name" value="THYMIDYLATE KINASE"/>
    <property type="match status" value="1"/>
</dbReference>
<comment type="caution">
    <text evidence="11">The sequence shown here is derived from an EMBL/GenBank/DDBJ whole genome shotgun (WGS) entry which is preliminary data.</text>
</comment>
<dbReference type="HAMAP" id="MF_00165">
    <property type="entry name" value="Thymidylate_kinase"/>
    <property type="match status" value="1"/>
</dbReference>
<dbReference type="InterPro" id="IPR018095">
    <property type="entry name" value="Thymidylate_kin_CS"/>
</dbReference>
<dbReference type="EC" id="2.7.4.9" evidence="3"/>
<dbReference type="GO" id="GO:0006235">
    <property type="term" value="P:dTTP biosynthetic process"/>
    <property type="evidence" value="ECO:0007669"/>
    <property type="project" value="TreeGrafter"/>
</dbReference>
<dbReference type="GO" id="GO:0004798">
    <property type="term" value="F:dTMP kinase activity"/>
    <property type="evidence" value="ECO:0007669"/>
    <property type="project" value="UniProtKB-EC"/>
</dbReference>
<sequence length="225" mass="25833">MFKKILFYTFQSCTLLHLKMKRGALIVIEGVDRTGKSTQAKVLVENLKNKNIPAEYRNFPARDTEVGKVINSYLQSKSELPDEVIHLLFSANRWERAKTLVKTLEAGITVIVDRYCYSGVAFSAAKGLDIKWCKACDAGLPKPDKVFFLTMPLEMIMQRAGFGNERYEVLNFQEKVSKLYMELKEDNWDVLDANRSIESIEEDLLQRSLNVINQLEDKDIGKVWV</sequence>
<reference evidence="11 12" key="1">
    <citation type="submission" date="2020-04" db="EMBL/GenBank/DDBJ databases">
        <authorList>
            <person name="Wallbank WR R."/>
            <person name="Pardo Diaz C."/>
            <person name="Kozak K."/>
            <person name="Martin S."/>
            <person name="Jiggins C."/>
            <person name="Moest M."/>
            <person name="Warren A I."/>
            <person name="Byers J.R.P. K."/>
            <person name="Montejo-Kovacevich G."/>
            <person name="Yen C E."/>
        </authorList>
    </citation>
    <scope>NUCLEOTIDE SEQUENCE [LARGE SCALE GENOMIC DNA]</scope>
</reference>
<dbReference type="InterPro" id="IPR027417">
    <property type="entry name" value="P-loop_NTPase"/>
</dbReference>
<gene>
    <name evidence="11" type="ORF">APLA_LOCUS14288</name>
</gene>
<dbReference type="Proteomes" id="UP000494106">
    <property type="component" value="Unassembled WGS sequence"/>
</dbReference>
<dbReference type="GO" id="GO:0005739">
    <property type="term" value="C:mitochondrion"/>
    <property type="evidence" value="ECO:0007669"/>
    <property type="project" value="TreeGrafter"/>
</dbReference>
<dbReference type="OrthoDB" id="425602at2759"/>
<evidence type="ECO:0000256" key="8">
    <source>
        <dbReference type="ARBA" id="ARBA00022777"/>
    </source>
</evidence>
<dbReference type="GO" id="GO:0004550">
    <property type="term" value="F:nucleoside diphosphate kinase activity"/>
    <property type="evidence" value="ECO:0007669"/>
    <property type="project" value="TreeGrafter"/>
</dbReference>
<protein>
    <recommendedName>
        <fullName evidence="4">Thymidylate kinase</fullName>
        <ecNumber evidence="3">2.7.4.9</ecNumber>
    </recommendedName>
</protein>
<evidence type="ECO:0000256" key="2">
    <source>
        <dbReference type="ARBA" id="ARBA00009776"/>
    </source>
</evidence>
<dbReference type="GO" id="GO:0005524">
    <property type="term" value="F:ATP binding"/>
    <property type="evidence" value="ECO:0007669"/>
    <property type="project" value="UniProtKB-KW"/>
</dbReference>
<feature type="domain" description="Thymidylate kinase-like" evidence="10">
    <location>
        <begin position="28"/>
        <end position="203"/>
    </location>
</feature>
<dbReference type="Gene3D" id="3.40.50.300">
    <property type="entry name" value="P-loop containing nucleotide triphosphate hydrolases"/>
    <property type="match status" value="1"/>
</dbReference>
<dbReference type="GO" id="GO:0006227">
    <property type="term" value="P:dUDP biosynthetic process"/>
    <property type="evidence" value="ECO:0007669"/>
    <property type="project" value="TreeGrafter"/>
</dbReference>
<organism evidence="11 12">
    <name type="scientific">Arctia plantaginis</name>
    <name type="common">Wood tiger moth</name>
    <name type="synonym">Phalaena plantaginis</name>
    <dbReference type="NCBI Taxonomy" id="874455"/>
    <lineage>
        <taxon>Eukaryota</taxon>
        <taxon>Metazoa</taxon>
        <taxon>Ecdysozoa</taxon>
        <taxon>Arthropoda</taxon>
        <taxon>Hexapoda</taxon>
        <taxon>Insecta</taxon>
        <taxon>Pterygota</taxon>
        <taxon>Neoptera</taxon>
        <taxon>Endopterygota</taxon>
        <taxon>Lepidoptera</taxon>
        <taxon>Glossata</taxon>
        <taxon>Ditrysia</taxon>
        <taxon>Noctuoidea</taxon>
        <taxon>Erebidae</taxon>
        <taxon>Arctiinae</taxon>
        <taxon>Arctia</taxon>
    </lineage>
</organism>
<evidence type="ECO:0000259" key="10">
    <source>
        <dbReference type="Pfam" id="PF02223"/>
    </source>
</evidence>
<dbReference type="PANTHER" id="PTHR10344">
    <property type="entry name" value="THYMIDYLATE KINASE"/>
    <property type="match status" value="1"/>
</dbReference>
<evidence type="ECO:0000256" key="7">
    <source>
        <dbReference type="ARBA" id="ARBA00022741"/>
    </source>
</evidence>
<dbReference type="Pfam" id="PF02223">
    <property type="entry name" value="Thymidylate_kin"/>
    <property type="match status" value="1"/>
</dbReference>
<evidence type="ECO:0000256" key="4">
    <source>
        <dbReference type="ARBA" id="ARBA00017144"/>
    </source>
</evidence>
<keyword evidence="12" id="KW-1185">Reference proteome</keyword>
<comment type="similarity">
    <text evidence="2">Belongs to the thymidylate kinase family.</text>
</comment>
<dbReference type="NCBIfam" id="TIGR00041">
    <property type="entry name" value="DTMP_kinase"/>
    <property type="match status" value="1"/>
</dbReference>
<dbReference type="GO" id="GO:0006233">
    <property type="term" value="P:dTDP biosynthetic process"/>
    <property type="evidence" value="ECO:0007669"/>
    <property type="project" value="InterPro"/>
</dbReference>
<dbReference type="CDD" id="cd01672">
    <property type="entry name" value="TMPK"/>
    <property type="match status" value="1"/>
</dbReference>
<dbReference type="EMBL" id="CADEBC010000561">
    <property type="protein sequence ID" value="CAB3253798.1"/>
    <property type="molecule type" value="Genomic_DNA"/>
</dbReference>
<evidence type="ECO:0000313" key="12">
    <source>
        <dbReference type="Proteomes" id="UP000494106"/>
    </source>
</evidence>
<dbReference type="SUPFAM" id="SSF52540">
    <property type="entry name" value="P-loop containing nucleoside triphosphate hydrolases"/>
    <property type="match status" value="1"/>
</dbReference>
<evidence type="ECO:0000256" key="3">
    <source>
        <dbReference type="ARBA" id="ARBA00012980"/>
    </source>
</evidence>